<evidence type="ECO:0000313" key="2">
    <source>
        <dbReference type="Proteomes" id="UP000053647"/>
    </source>
</evidence>
<dbReference type="EMBL" id="KN819366">
    <property type="protein sequence ID" value="KIJ12297.1"/>
    <property type="molecule type" value="Genomic_DNA"/>
</dbReference>
<keyword evidence="2" id="KW-1185">Reference proteome</keyword>
<sequence>MHRCLRIKEILLEIFELVFTSQSRHPDLASLARTCRSFSGPALDLLWHEQSSLLPLIMCFPRDILAFSPRIHFAVPPTVKFTKTPTVRDWERPSIYAKRIRTVMPSWHVDTYRLEASVLKTLLQSCPSTPLLPNLRHLNYYLITGRSDGYVGGDTYVTSLFTLFNPDLLQSLEFHSHLSLECRDSHRFLTHLPKYCAQIKRLYVSLLGRSPLEIAAHVTVFASLQHLEVLRFIAVASDLAVDFPSFMNPPNGFPSITNLIVDCRSVITALQIFKAIHSTQLRGINLIFPYNVDIAQLRELLEIIASRPAGKESMRSISLRMGACSMTANDVRGLLTFNHLRHLSLGDTGLVLDDHLLDDMAKAWPMLENLSITNIRLIPSNATLNGLVPFSKHCPHIAFLNLRLDVREVPTFANTSDAPRDESREGDRTALRLCIDGAPEILDPIGVASFLLNLFPRITLSVNYDKPEQSVLWRRVVSIITGTPELDTPPAIS</sequence>
<reference evidence="1 2" key="1">
    <citation type="submission" date="2014-06" db="EMBL/GenBank/DDBJ databases">
        <authorList>
            <consortium name="DOE Joint Genome Institute"/>
            <person name="Kuo A."/>
            <person name="Kohler A."/>
            <person name="Nagy L.G."/>
            <person name="Floudas D."/>
            <person name="Copeland A."/>
            <person name="Barry K.W."/>
            <person name="Cichocki N."/>
            <person name="Veneault-Fourrey C."/>
            <person name="LaButti K."/>
            <person name="Lindquist E.A."/>
            <person name="Lipzen A."/>
            <person name="Lundell T."/>
            <person name="Morin E."/>
            <person name="Murat C."/>
            <person name="Sun H."/>
            <person name="Tunlid A."/>
            <person name="Henrissat B."/>
            <person name="Grigoriev I.V."/>
            <person name="Hibbett D.S."/>
            <person name="Martin F."/>
            <person name="Nordberg H.P."/>
            <person name="Cantor M.N."/>
            <person name="Hua S.X."/>
        </authorList>
    </citation>
    <scope>NUCLEOTIDE SEQUENCE [LARGE SCALE GENOMIC DNA]</scope>
    <source>
        <strain evidence="1 2">ATCC 200175</strain>
    </source>
</reference>
<name>A0A0C9TXG2_PAXIN</name>
<dbReference type="AlphaFoldDB" id="A0A0C9TXG2"/>
<gene>
    <name evidence="1" type="ORF">PAXINDRAFT_101297</name>
</gene>
<accession>A0A0C9TXG2</accession>
<dbReference type="Gene3D" id="3.80.10.10">
    <property type="entry name" value="Ribonuclease Inhibitor"/>
    <property type="match status" value="1"/>
</dbReference>
<organism evidence="1 2">
    <name type="scientific">Paxillus involutus ATCC 200175</name>
    <dbReference type="NCBI Taxonomy" id="664439"/>
    <lineage>
        <taxon>Eukaryota</taxon>
        <taxon>Fungi</taxon>
        <taxon>Dikarya</taxon>
        <taxon>Basidiomycota</taxon>
        <taxon>Agaricomycotina</taxon>
        <taxon>Agaricomycetes</taxon>
        <taxon>Agaricomycetidae</taxon>
        <taxon>Boletales</taxon>
        <taxon>Paxilineae</taxon>
        <taxon>Paxillaceae</taxon>
        <taxon>Paxillus</taxon>
    </lineage>
</organism>
<dbReference type="SUPFAM" id="SSF52047">
    <property type="entry name" value="RNI-like"/>
    <property type="match status" value="1"/>
</dbReference>
<dbReference type="Proteomes" id="UP000053647">
    <property type="component" value="Unassembled WGS sequence"/>
</dbReference>
<reference evidence="2" key="2">
    <citation type="submission" date="2015-01" db="EMBL/GenBank/DDBJ databases">
        <title>Evolutionary Origins and Diversification of the Mycorrhizal Mutualists.</title>
        <authorList>
            <consortium name="DOE Joint Genome Institute"/>
            <consortium name="Mycorrhizal Genomics Consortium"/>
            <person name="Kohler A."/>
            <person name="Kuo A."/>
            <person name="Nagy L.G."/>
            <person name="Floudas D."/>
            <person name="Copeland A."/>
            <person name="Barry K.W."/>
            <person name="Cichocki N."/>
            <person name="Veneault-Fourrey C."/>
            <person name="LaButti K."/>
            <person name="Lindquist E.A."/>
            <person name="Lipzen A."/>
            <person name="Lundell T."/>
            <person name="Morin E."/>
            <person name="Murat C."/>
            <person name="Riley R."/>
            <person name="Ohm R."/>
            <person name="Sun H."/>
            <person name="Tunlid A."/>
            <person name="Henrissat B."/>
            <person name="Grigoriev I.V."/>
            <person name="Hibbett D.S."/>
            <person name="Martin F."/>
        </authorList>
    </citation>
    <scope>NUCLEOTIDE SEQUENCE [LARGE SCALE GENOMIC DNA]</scope>
    <source>
        <strain evidence="2">ATCC 200175</strain>
    </source>
</reference>
<protein>
    <recommendedName>
        <fullName evidence="3">F-box domain-containing protein</fullName>
    </recommendedName>
</protein>
<proteinExistence type="predicted"/>
<evidence type="ECO:0000313" key="1">
    <source>
        <dbReference type="EMBL" id="KIJ12297.1"/>
    </source>
</evidence>
<dbReference type="HOGENOM" id="CLU_021164_0_2_1"/>
<evidence type="ECO:0008006" key="3">
    <source>
        <dbReference type="Google" id="ProtNLM"/>
    </source>
</evidence>
<dbReference type="InterPro" id="IPR032675">
    <property type="entry name" value="LRR_dom_sf"/>
</dbReference>
<dbReference type="OrthoDB" id="3543113at2759"/>